<feature type="compositionally biased region" description="Gly residues" evidence="1">
    <location>
        <begin position="64"/>
        <end position="82"/>
    </location>
</feature>
<feature type="compositionally biased region" description="Gly residues" evidence="1">
    <location>
        <begin position="223"/>
        <end position="244"/>
    </location>
</feature>
<feature type="region of interest" description="Disordered" evidence="1">
    <location>
        <begin position="1"/>
        <end position="292"/>
    </location>
</feature>
<feature type="compositionally biased region" description="Basic and acidic residues" evidence="1">
    <location>
        <begin position="7"/>
        <end position="20"/>
    </location>
</feature>
<reference evidence="2" key="1">
    <citation type="submission" date="2022-12" db="EMBL/GenBank/DDBJ databases">
        <authorList>
            <person name="Petersen C."/>
        </authorList>
    </citation>
    <scope>NUCLEOTIDE SEQUENCE</scope>
    <source>
        <strain evidence="2">IBT 15544</strain>
    </source>
</reference>
<evidence type="ECO:0000313" key="2">
    <source>
        <dbReference type="EMBL" id="KAJ5201495.1"/>
    </source>
</evidence>
<name>A0A9W9MHN4_9EURO</name>
<reference evidence="2" key="2">
    <citation type="journal article" date="2023" name="IMA Fungus">
        <title>Comparative genomic study of the Penicillium genus elucidates a diverse pangenome and 15 lateral gene transfer events.</title>
        <authorList>
            <person name="Petersen C."/>
            <person name="Sorensen T."/>
            <person name="Nielsen M.R."/>
            <person name="Sondergaard T.E."/>
            <person name="Sorensen J.L."/>
            <person name="Fitzpatrick D.A."/>
            <person name="Frisvad J.C."/>
            <person name="Nielsen K.L."/>
        </authorList>
    </citation>
    <scope>NUCLEOTIDE SEQUENCE</scope>
    <source>
        <strain evidence="2">IBT 15544</strain>
    </source>
</reference>
<evidence type="ECO:0000313" key="3">
    <source>
        <dbReference type="Proteomes" id="UP001150904"/>
    </source>
</evidence>
<comment type="caution">
    <text evidence="2">The sequence shown here is derived from an EMBL/GenBank/DDBJ whole genome shotgun (WGS) entry which is preliminary data.</text>
</comment>
<organism evidence="2 3">
    <name type="scientific">Penicillium cinerascens</name>
    <dbReference type="NCBI Taxonomy" id="70096"/>
    <lineage>
        <taxon>Eukaryota</taxon>
        <taxon>Fungi</taxon>
        <taxon>Dikarya</taxon>
        <taxon>Ascomycota</taxon>
        <taxon>Pezizomycotina</taxon>
        <taxon>Eurotiomycetes</taxon>
        <taxon>Eurotiomycetidae</taxon>
        <taxon>Eurotiales</taxon>
        <taxon>Aspergillaceae</taxon>
        <taxon>Penicillium</taxon>
    </lineage>
</organism>
<dbReference type="EMBL" id="JAPQKR010000013">
    <property type="protein sequence ID" value="KAJ5201495.1"/>
    <property type="molecule type" value="Genomic_DNA"/>
</dbReference>
<feature type="compositionally biased region" description="Polar residues" evidence="1">
    <location>
        <begin position="106"/>
        <end position="116"/>
    </location>
</feature>
<keyword evidence="3" id="KW-1185">Reference proteome</keyword>
<feature type="compositionally biased region" description="Low complexity" evidence="1">
    <location>
        <begin position="40"/>
        <end position="53"/>
    </location>
</feature>
<gene>
    <name evidence="2" type="ORF">N7498_006158</name>
</gene>
<feature type="compositionally biased region" description="Polar residues" evidence="1">
    <location>
        <begin position="156"/>
        <end position="220"/>
    </location>
</feature>
<dbReference type="OrthoDB" id="2590867at2759"/>
<feature type="compositionally biased region" description="Polar residues" evidence="1">
    <location>
        <begin position="278"/>
        <end position="292"/>
    </location>
</feature>
<accession>A0A9W9MHN4</accession>
<dbReference type="GeneID" id="83180521"/>
<dbReference type="Proteomes" id="UP001150904">
    <property type="component" value="Unassembled WGS sequence"/>
</dbReference>
<proteinExistence type="predicted"/>
<evidence type="ECO:0000256" key="1">
    <source>
        <dbReference type="SAM" id="MobiDB-lite"/>
    </source>
</evidence>
<dbReference type="AlphaFoldDB" id="A0A9W9MHN4"/>
<protein>
    <submittedName>
        <fullName evidence="2">Uncharacterized protein</fullName>
    </submittedName>
</protein>
<feature type="compositionally biased region" description="Basic and acidic residues" evidence="1">
    <location>
        <begin position="130"/>
        <end position="150"/>
    </location>
</feature>
<sequence length="292" mass="29917">MSNFIHKVKDAMSDPHDRNTGRGFKSSNKFDDTGDNYGSANPPAMNQNPNQYNSGGMGTNTYGSGAGSGPGSGTDSGFGSGGYQDPKFDDTRNTGGSINPLMGNRAGNTGSDTYGSNRMGGDGQINAGPHDSKLANKLDPRVDSDLDNRGKFAGNTAPQNTGGVTGGFNPNTAGSMQQPGMQGSDNHTTSEENYSTSTQEHKSQSSTSHTTPGQMGSQAQPGLGAGGQTNLGGGQPDFGGGAAPGGSSYNDNMSGMRGPAGAQNTDPMNKLDPRVNRSNEQQNTIGNQRGAY</sequence>
<dbReference type="RefSeq" id="XP_058307411.1">
    <property type="nucleotide sequence ID" value="XM_058453220.1"/>
</dbReference>